<keyword evidence="5" id="KW-0496">Mitochondrion</keyword>
<dbReference type="PANTHER" id="PTHR48182">
    <property type="entry name" value="PROTEIN SERAC1"/>
    <property type="match status" value="1"/>
</dbReference>
<reference evidence="8" key="1">
    <citation type="journal article" date="2015" name="Genome Announc.">
        <title>Draft genome sequence of Talaromyces cellulolyticus strain Y-94, a source of lignocellulosic biomass-degrading enzymes.</title>
        <authorList>
            <person name="Fujii T."/>
            <person name="Koike H."/>
            <person name="Sawayama S."/>
            <person name="Yano S."/>
            <person name="Inoue H."/>
        </authorList>
    </citation>
    <scope>NUCLEOTIDE SEQUENCE [LARGE SCALE GENOMIC DNA]</scope>
    <source>
        <strain evidence="8">Y-94</strain>
    </source>
</reference>
<evidence type="ECO:0000313" key="8">
    <source>
        <dbReference type="Proteomes" id="UP000053095"/>
    </source>
</evidence>
<evidence type="ECO:0000256" key="1">
    <source>
        <dbReference type="ARBA" id="ARBA00004173"/>
    </source>
</evidence>
<keyword evidence="6" id="KW-0472">Membrane</keyword>
<gene>
    <name evidence="7" type="ORF">TCE0_033f08752</name>
</gene>
<keyword evidence="4" id="KW-0256">Endoplasmic reticulum</keyword>
<evidence type="ECO:0000256" key="6">
    <source>
        <dbReference type="ARBA" id="ARBA00023136"/>
    </source>
</evidence>
<dbReference type="GO" id="GO:0005739">
    <property type="term" value="C:mitochondrion"/>
    <property type="evidence" value="ECO:0007669"/>
    <property type="project" value="UniProtKB-SubCell"/>
</dbReference>
<dbReference type="Proteomes" id="UP000053095">
    <property type="component" value="Unassembled WGS sequence"/>
</dbReference>
<dbReference type="AlphaFoldDB" id="A0A6V8H9Z9"/>
<evidence type="ECO:0000256" key="2">
    <source>
        <dbReference type="ARBA" id="ARBA00004240"/>
    </source>
</evidence>
<sequence length="397" mass="44634">MIQTMTYGIIFFGVPHQGSDNVSWGRVVAQIASTYDGRINESFMQSVESGSPYNEWLSKRFMPLLAKYKFLSICETLEEVKHGVNLGVIVKKKSALLGLPDSQEIKIYPNRSHTTICKFDGENDPVWEQVSDILYHGALSALEYTGYRPIVGEWAMDVDDDIRHSTGTLQEVVTMPRAIVHAQDSLTYLERDSEQVDFQREVQRHNSVIVTQVFWLLSLLQPLLAMANPVGIILCIVSAMAPSKETMLEKVENAAESQGQVVVLQRQAINTLDNKRIRALEAIRMIQLASNTLAAEPDDHSGIDQVAIDLFQKLDEQTERIMRGLRRHSIALSKAERRLGTIKSGIEEAKDMDKTALLKLFCEKEKEEKARAIEDPPDDLFDGPDNEMGPCDNCVIL</sequence>
<dbReference type="PANTHER" id="PTHR48182:SF2">
    <property type="entry name" value="PROTEIN SERAC1"/>
    <property type="match status" value="1"/>
</dbReference>
<dbReference type="InterPro" id="IPR052374">
    <property type="entry name" value="SERAC1"/>
</dbReference>
<dbReference type="GO" id="GO:0005783">
    <property type="term" value="C:endoplasmic reticulum"/>
    <property type="evidence" value="ECO:0007669"/>
    <property type="project" value="UniProtKB-SubCell"/>
</dbReference>
<organism evidence="7 8">
    <name type="scientific">Talaromyces pinophilus</name>
    <name type="common">Penicillium pinophilum</name>
    <dbReference type="NCBI Taxonomy" id="128442"/>
    <lineage>
        <taxon>Eukaryota</taxon>
        <taxon>Fungi</taxon>
        <taxon>Dikarya</taxon>
        <taxon>Ascomycota</taxon>
        <taxon>Pezizomycotina</taxon>
        <taxon>Eurotiomycetes</taxon>
        <taxon>Eurotiomycetidae</taxon>
        <taxon>Eurotiales</taxon>
        <taxon>Trichocomaceae</taxon>
        <taxon>Talaromyces</taxon>
        <taxon>Talaromyces sect. Talaromyces</taxon>
    </lineage>
</organism>
<name>A0A6V8H9Z9_TALPI</name>
<comment type="caution">
    <text evidence="7">The sequence shown here is derived from an EMBL/GenBank/DDBJ whole genome shotgun (WGS) entry which is preliminary data.</text>
</comment>
<dbReference type="GO" id="GO:0016020">
    <property type="term" value="C:membrane"/>
    <property type="evidence" value="ECO:0007669"/>
    <property type="project" value="UniProtKB-SubCell"/>
</dbReference>
<accession>A0A6V8H9Z9</accession>
<proteinExistence type="predicted"/>
<comment type="subcellular location">
    <subcellularLocation>
        <location evidence="2">Endoplasmic reticulum</location>
    </subcellularLocation>
    <subcellularLocation>
        <location evidence="3">Membrane</location>
    </subcellularLocation>
    <subcellularLocation>
        <location evidence="1">Mitochondrion</location>
    </subcellularLocation>
</comment>
<keyword evidence="8" id="KW-1185">Reference proteome</keyword>
<evidence type="ECO:0000256" key="5">
    <source>
        <dbReference type="ARBA" id="ARBA00023128"/>
    </source>
</evidence>
<dbReference type="EMBL" id="DF933829">
    <property type="protein sequence ID" value="GAM38207.1"/>
    <property type="molecule type" value="Genomic_DNA"/>
</dbReference>
<protein>
    <submittedName>
        <fullName evidence="7">Uncharacterized protein</fullName>
    </submittedName>
</protein>
<evidence type="ECO:0000256" key="4">
    <source>
        <dbReference type="ARBA" id="ARBA00022824"/>
    </source>
</evidence>
<evidence type="ECO:0000256" key="3">
    <source>
        <dbReference type="ARBA" id="ARBA00004370"/>
    </source>
</evidence>
<evidence type="ECO:0000313" key="7">
    <source>
        <dbReference type="EMBL" id="GAM38207.1"/>
    </source>
</evidence>